<dbReference type="PROSITE" id="PS51198">
    <property type="entry name" value="UVRD_HELICASE_ATP_BIND"/>
    <property type="match status" value="1"/>
</dbReference>
<dbReference type="RefSeq" id="WP_219082141.1">
    <property type="nucleotide sequence ID" value="NZ_CP079216.1"/>
</dbReference>
<dbReference type="InterPro" id="IPR014016">
    <property type="entry name" value="UvrD-like_ATP-bd"/>
</dbReference>
<name>A0ABX8SLH3_9ACTN</name>
<keyword evidence="2 5" id="KW-0378">Hydrolase</keyword>
<dbReference type="PANTHER" id="PTHR11070">
    <property type="entry name" value="UVRD / RECB / PCRA DNA HELICASE FAMILY MEMBER"/>
    <property type="match status" value="1"/>
</dbReference>
<evidence type="ECO:0000256" key="5">
    <source>
        <dbReference type="PROSITE-ProRule" id="PRU00560"/>
    </source>
</evidence>
<reference evidence="7 8" key="1">
    <citation type="submission" date="2021-07" db="EMBL/GenBank/DDBJ databases">
        <title>complete genome sequencing of Tessaracoccus sp.J1M15.</title>
        <authorList>
            <person name="Bae J.-W."/>
            <person name="Kim D.-y."/>
        </authorList>
    </citation>
    <scope>NUCLEOTIDE SEQUENCE [LARGE SCALE GENOMIC DNA]</scope>
    <source>
        <strain evidence="7 8">J1M15</strain>
    </source>
</reference>
<dbReference type="EMBL" id="CP079216">
    <property type="protein sequence ID" value="QXT62863.1"/>
    <property type="molecule type" value="Genomic_DNA"/>
</dbReference>
<evidence type="ECO:0000256" key="4">
    <source>
        <dbReference type="ARBA" id="ARBA00022840"/>
    </source>
</evidence>
<evidence type="ECO:0000256" key="3">
    <source>
        <dbReference type="ARBA" id="ARBA00022806"/>
    </source>
</evidence>
<keyword evidence="8" id="KW-1185">Reference proteome</keyword>
<proteinExistence type="predicted"/>
<dbReference type="Pfam" id="PF00580">
    <property type="entry name" value="UvrD-helicase"/>
    <property type="match status" value="1"/>
</dbReference>
<evidence type="ECO:0000256" key="2">
    <source>
        <dbReference type="ARBA" id="ARBA00022801"/>
    </source>
</evidence>
<feature type="binding site" evidence="5">
    <location>
        <begin position="197"/>
        <end position="204"/>
    </location>
    <ligand>
        <name>ATP</name>
        <dbReference type="ChEBI" id="CHEBI:30616"/>
    </ligand>
</feature>
<dbReference type="InterPro" id="IPR000212">
    <property type="entry name" value="DNA_helicase_UvrD/REP"/>
</dbReference>
<gene>
    <name evidence="7" type="ORF">KDB89_14235</name>
</gene>
<organism evidence="7 8">
    <name type="scientific">Tessaracoccus palaemonis</name>
    <dbReference type="NCBI Taxonomy" id="2829499"/>
    <lineage>
        <taxon>Bacteria</taxon>
        <taxon>Bacillati</taxon>
        <taxon>Actinomycetota</taxon>
        <taxon>Actinomycetes</taxon>
        <taxon>Propionibacteriales</taxon>
        <taxon>Propionibacteriaceae</taxon>
        <taxon>Tessaracoccus</taxon>
    </lineage>
</organism>
<protein>
    <submittedName>
        <fullName evidence="7">AAA family ATPase</fullName>
    </submittedName>
</protein>
<accession>A0ABX8SLH3</accession>
<keyword evidence="3 5" id="KW-0347">Helicase</keyword>
<dbReference type="PANTHER" id="PTHR11070:SF45">
    <property type="entry name" value="DNA 3'-5' HELICASE"/>
    <property type="match status" value="1"/>
</dbReference>
<evidence type="ECO:0000259" key="6">
    <source>
        <dbReference type="PROSITE" id="PS51198"/>
    </source>
</evidence>
<dbReference type="Proteomes" id="UP000824504">
    <property type="component" value="Chromosome"/>
</dbReference>
<keyword evidence="4 5" id="KW-0067">ATP-binding</keyword>
<evidence type="ECO:0000313" key="8">
    <source>
        <dbReference type="Proteomes" id="UP000824504"/>
    </source>
</evidence>
<feature type="domain" description="UvrD-like helicase ATP-binding" evidence="6">
    <location>
        <begin position="176"/>
        <end position="514"/>
    </location>
</feature>
<evidence type="ECO:0000256" key="1">
    <source>
        <dbReference type="ARBA" id="ARBA00022741"/>
    </source>
</evidence>
<evidence type="ECO:0000313" key="7">
    <source>
        <dbReference type="EMBL" id="QXT62863.1"/>
    </source>
</evidence>
<keyword evidence="1 5" id="KW-0547">Nucleotide-binding</keyword>
<sequence>MSTPTTNVQHEDQAHFDQAWDAREVARARLGRLGEAAAGPRAAMSEVAKQGRRLAQDLGDPDEAVAIGRIDDPDEVLYVGRRTILDAEKDVLVVSWASPDAQRFYTATATEPQGLTRKRSYTTRKNRIESVDDLLFKDLADRLERLDGMGDAEFDDVLLKDLERDRSNEMRDIVQTIHQSQYHIIKRPLEDLLVVQGGPGTGKTAVALHRVAWLLYNFRDILPAESVLVVSPNRAFTEYIRKVLPSLGEGGVGHADLTRLGPVASTGRTEPFETTRLKGDLRMVELLRRALWNRVRPPEEPRIAVETPNGQVRIAGDDLRRTIARWRNTGSSAPYSARRADLKRIISDLVLQQAGRRAVDQPVIERVTERIWPSLTPARFVQELLGSRQRLTEAAGDDFTAGDIERLYRQAASSLGSEEWAHADVALVDEAEWLINGRRSGHAHVVVDEAQDLSAMQLRSLARLCPTGSYTIVGDLAQSTGPWARDSWDDVFSALKTRSNKRRLETLEYGYRVPRQVFELARPLVQLAAPEVRPPIVVRDSSREPVVAPCHPDEVSGHAIREAKDYASSGLLVGVIAPEALVGDVRSAFSAANTNVKSPADGHLGTSINLMTAAESKGLEFDAIVVVEPAGIVAESAHGLRLLYIALTRTTRFASVVFSRDLAEIGLLGAPVAGDGLSVDPTPSLSTGTVAQPMRADVLTTPATKAQGGSARGKRNARAERIVADTVADIAADIEATLAPALYAPLIEALADLLGVDCLVDD</sequence>